<evidence type="ECO:0000313" key="2">
    <source>
        <dbReference type="WBParaSite" id="mrna-Wban_06481"/>
    </source>
</evidence>
<sequence length="373" mass="42846">MYHRRLFYNFNNMHSSSSVNDESQECLDGHDNDDRNTTRGVHLIYSEYDCTPSETDVEVIEGAKQYWWQSSKSTGDEINFYYNHAPHGTNNYCSPPYGKEVSLVYSEYDEPPSETSVELNQIFNNRKTDGREVHLIYSDYDEPPSETDVEYDGRPWCSIFGNPALWKIREEGREMHLIYSDYTEPKSETVVEIENDNQSEIFKISDLETSDKELNTAEETSWSIDDILSVDTRNTISSDIYTRRPPKFHSLYARDSLEFIEQIGENEAINDEFELFSSTDNDLISTEKTVMPVQYLDNMEELLAFADNSKFDSGSVNENSIFEYLEGQELNTAKSDSSMLSVISTKCDNVTTLGNSFSMNHDDSSNSVSFESI</sequence>
<organism evidence="1 2">
    <name type="scientific">Wuchereria bancrofti</name>
    <dbReference type="NCBI Taxonomy" id="6293"/>
    <lineage>
        <taxon>Eukaryota</taxon>
        <taxon>Metazoa</taxon>
        <taxon>Ecdysozoa</taxon>
        <taxon>Nematoda</taxon>
        <taxon>Chromadorea</taxon>
        <taxon>Rhabditida</taxon>
        <taxon>Spirurina</taxon>
        <taxon>Spiruromorpha</taxon>
        <taxon>Filarioidea</taxon>
        <taxon>Onchocercidae</taxon>
        <taxon>Wuchereria</taxon>
    </lineage>
</organism>
<accession>A0AAF5RVZ3</accession>
<reference evidence="2" key="3">
    <citation type="submission" date="2024-02" db="UniProtKB">
        <authorList>
            <consortium name="WormBaseParasite"/>
        </authorList>
    </citation>
    <scope>IDENTIFICATION</scope>
    <source>
        <strain evidence="2">pt0022</strain>
    </source>
</reference>
<protein>
    <submittedName>
        <fullName evidence="2">Uncharacterized protein</fullName>
    </submittedName>
</protein>
<name>A0AAF5RVZ3_WUCBA</name>
<reference evidence="1" key="2">
    <citation type="journal article" date="2016" name="Mol. Ecol.">
        <title>Population genomics of the filarial nematode parasite Wuchereria bancrofti from mosquitoes.</title>
        <authorList>
            <person name="Small S.T."/>
            <person name="Reimer L.J."/>
            <person name="Tisch D.J."/>
            <person name="King C.L."/>
            <person name="Christensen B.M."/>
            <person name="Siba P.M."/>
            <person name="Kazura J.W."/>
            <person name="Serre D."/>
            <person name="Zimmerman P.A."/>
        </authorList>
    </citation>
    <scope>NUCLEOTIDE SEQUENCE</scope>
    <source>
        <strain evidence="1">pt0022</strain>
    </source>
</reference>
<dbReference type="Proteomes" id="UP000093561">
    <property type="component" value="Unassembled WGS sequence"/>
</dbReference>
<evidence type="ECO:0000313" key="1">
    <source>
        <dbReference type="Proteomes" id="UP000093561"/>
    </source>
</evidence>
<dbReference type="AlphaFoldDB" id="A0AAF5RVZ3"/>
<reference evidence="1" key="1">
    <citation type="submission" date="2015-03" db="EMBL/GenBank/DDBJ databases">
        <title>Wuchereria bancrofti Genome Sequencing Papua New Guinea Strain.</title>
        <authorList>
            <person name="Small S.T."/>
            <person name="Serre D."/>
            <person name="Zimmerman P.A."/>
        </authorList>
    </citation>
    <scope>NUCLEOTIDE SEQUENCE [LARGE SCALE GENOMIC DNA]</scope>
    <source>
        <strain evidence="1">pt0022</strain>
    </source>
</reference>
<proteinExistence type="predicted"/>
<dbReference type="WBParaSite" id="mrna-Wban_06481">
    <property type="protein sequence ID" value="mrna-Wban_06481"/>
    <property type="gene ID" value="Wban_06481"/>
</dbReference>